<dbReference type="GO" id="GO:0052837">
    <property type="term" value="P:thiazole biosynthetic process"/>
    <property type="evidence" value="ECO:0007669"/>
    <property type="project" value="UniProtKB-UniRule"/>
</dbReference>
<keyword evidence="6" id="KW-0963">Cytoplasm</keyword>
<dbReference type="GO" id="GO:0009228">
    <property type="term" value="P:thiamine biosynthetic process"/>
    <property type="evidence" value="ECO:0007669"/>
    <property type="project" value="UniProtKB-UniRule"/>
</dbReference>
<comment type="function">
    <text evidence="6">Involved in biosynthesis of the thiamine precursor thiazole. Catalyzes the conversion of NAD and glycine to adenosine diphosphate 5-(2-hydroxyethyl)-4-methylthiazole-2-carboxylic acid (ADT), an adenylated thiazole intermediate. The reaction includes an iron-dependent sulfide transfer from a conserved cysteine residue of the protein to a thiazole intermediate. The enzyme can only undergo a single turnover, which suggests it is a suicide enzyme. May have additional roles in adaptation to various stress conditions and in DNA damage tolerance.</text>
</comment>
<comment type="caution">
    <text evidence="6">Lacks conserved residue(s) required for the propagation of feature annotation.</text>
</comment>
<keyword evidence="4 6" id="KW-0408">Iron</keyword>
<comment type="caution">
    <text evidence="8">The sequence shown here is derived from an EMBL/GenBank/DDBJ whole genome shotgun (WGS) entry which is preliminary data.</text>
</comment>
<accession>A0A4T0FP91</accession>
<dbReference type="NCBIfam" id="TIGR00292">
    <property type="entry name" value="sulfide-dependent adenosine diphosphate thiazole synthase"/>
    <property type="match status" value="1"/>
</dbReference>
<dbReference type="AlphaFoldDB" id="A0A4T0FP91"/>
<feature type="modified residue" description="2,3-didehydroalanine (Cys)" evidence="6">
    <location>
        <position position="231"/>
    </location>
</feature>
<dbReference type="EC" id="2.4.2.60" evidence="6"/>
<reference evidence="8 9" key="1">
    <citation type="submission" date="2019-03" db="EMBL/GenBank/DDBJ databases">
        <title>Sequencing 23 genomes of Wallemia ichthyophaga.</title>
        <authorList>
            <person name="Gostincar C."/>
        </authorList>
    </citation>
    <scope>NUCLEOTIDE SEQUENCE [LARGE SCALE GENOMIC DNA]</scope>
    <source>
        <strain evidence="8 9">EXF-5753</strain>
    </source>
</reference>
<dbReference type="InterPro" id="IPR027495">
    <property type="entry name" value="Sti35"/>
</dbReference>
<proteinExistence type="inferred from homology"/>
<protein>
    <recommendedName>
        <fullName evidence="6">Thiamine thiazole synthase</fullName>
    </recommendedName>
    <alternativeName>
        <fullName evidence="6">Thiazole biosynthetic enzyme</fullName>
        <ecNumber evidence="6">2.4.2.60</ecNumber>
    </alternativeName>
</protein>
<dbReference type="Gene3D" id="6.10.250.2840">
    <property type="match status" value="1"/>
</dbReference>
<feature type="region of interest" description="Disordered" evidence="7">
    <location>
        <begin position="26"/>
        <end position="58"/>
    </location>
</feature>
<evidence type="ECO:0000256" key="1">
    <source>
        <dbReference type="ARBA" id="ARBA00022679"/>
    </source>
</evidence>
<dbReference type="SUPFAM" id="SSF51905">
    <property type="entry name" value="FAD/NAD(P)-binding domain"/>
    <property type="match status" value="1"/>
</dbReference>
<dbReference type="HAMAP" id="MF_03158">
    <property type="entry name" value="THI4"/>
    <property type="match status" value="1"/>
</dbReference>
<feature type="binding site" evidence="6">
    <location>
        <begin position="124"/>
        <end position="125"/>
    </location>
    <ligand>
        <name>substrate</name>
    </ligand>
</feature>
<evidence type="ECO:0000313" key="9">
    <source>
        <dbReference type="Proteomes" id="UP000310189"/>
    </source>
</evidence>
<feature type="binding site" evidence="6">
    <location>
        <position position="197"/>
    </location>
    <ligand>
        <name>substrate</name>
    </ligand>
</feature>
<keyword evidence="6" id="KW-0539">Nucleus</keyword>
<keyword evidence="1 6" id="KW-0808">Transferase</keyword>
<dbReference type="EMBL" id="SPNW01000021">
    <property type="protein sequence ID" value="TIA90208.1"/>
    <property type="molecule type" value="Genomic_DNA"/>
</dbReference>
<keyword evidence="5 6" id="KW-0520">NAD</keyword>
<feature type="binding site" evidence="6">
    <location>
        <position position="248"/>
    </location>
    <ligand>
        <name>substrate</name>
    </ligand>
</feature>
<dbReference type="GO" id="GO:0005506">
    <property type="term" value="F:iron ion binding"/>
    <property type="evidence" value="ECO:0007669"/>
    <property type="project" value="UniProtKB-UniRule"/>
</dbReference>
<comment type="subunit">
    <text evidence="6">Homooctamer.</text>
</comment>
<keyword evidence="9" id="KW-1185">Reference proteome</keyword>
<feature type="binding site" evidence="6">
    <location>
        <position position="132"/>
    </location>
    <ligand>
        <name>substrate</name>
    </ligand>
</feature>
<comment type="cofactor">
    <cofactor evidence="6">
        <name>Fe cation</name>
        <dbReference type="ChEBI" id="CHEBI:24875"/>
    </cofactor>
    <text evidence="6">Binds 1 Fe cation per subunit.</text>
</comment>
<evidence type="ECO:0000256" key="5">
    <source>
        <dbReference type="ARBA" id="ARBA00023027"/>
    </source>
</evidence>
<evidence type="ECO:0000256" key="3">
    <source>
        <dbReference type="ARBA" id="ARBA00022977"/>
    </source>
</evidence>
<feature type="binding site" evidence="6">
    <location>
        <position position="299"/>
    </location>
    <ligand>
        <name>substrate</name>
    </ligand>
</feature>
<feature type="compositionally biased region" description="Low complexity" evidence="7">
    <location>
        <begin position="28"/>
        <end position="42"/>
    </location>
</feature>
<dbReference type="GO" id="GO:0005829">
    <property type="term" value="C:cytosol"/>
    <property type="evidence" value="ECO:0007669"/>
    <property type="project" value="UniProtKB-UniRule"/>
</dbReference>
<gene>
    <name evidence="8" type="ORF">E3P99_01689</name>
</gene>
<keyword evidence="2 6" id="KW-0479">Metal-binding</keyword>
<dbReference type="OrthoDB" id="410463at2759"/>
<comment type="catalytic activity">
    <reaction evidence="6">
        <text>[ADP-thiazole synthase]-L-cysteine + glycine + NAD(+) = [ADP-thiazole synthase]-dehydroalanine + ADP-5-ethyl-4-methylthiazole-2-carboxylate + nicotinamide + 3 H2O + 2 H(+)</text>
        <dbReference type="Rhea" id="RHEA:55708"/>
        <dbReference type="Rhea" id="RHEA-COMP:14264"/>
        <dbReference type="Rhea" id="RHEA-COMP:14265"/>
        <dbReference type="ChEBI" id="CHEBI:15377"/>
        <dbReference type="ChEBI" id="CHEBI:15378"/>
        <dbReference type="ChEBI" id="CHEBI:17154"/>
        <dbReference type="ChEBI" id="CHEBI:29950"/>
        <dbReference type="ChEBI" id="CHEBI:57305"/>
        <dbReference type="ChEBI" id="CHEBI:57540"/>
        <dbReference type="ChEBI" id="CHEBI:90873"/>
        <dbReference type="ChEBI" id="CHEBI:139151"/>
        <dbReference type="EC" id="2.4.2.60"/>
    </reaction>
</comment>
<dbReference type="GO" id="GO:0005634">
    <property type="term" value="C:nucleus"/>
    <property type="evidence" value="ECO:0007669"/>
    <property type="project" value="UniProtKB-SubCell"/>
</dbReference>
<comment type="PTM">
    <text evidence="6">During the catalytic reaction, a sulfide is transferred from Cys-231 to a reaction intermediate, generating a dehydroalanine residue.</text>
</comment>
<dbReference type="GO" id="GO:0160205">
    <property type="term" value="F:cysteine-dependent adenosine diphosphate thiazole synthase activity"/>
    <property type="evidence" value="ECO:0007669"/>
    <property type="project" value="UniProtKB-EC"/>
</dbReference>
<comment type="similarity">
    <text evidence="6">Belongs to the THI4 family.</text>
</comment>
<dbReference type="InterPro" id="IPR002922">
    <property type="entry name" value="Thi4_fam"/>
</dbReference>
<dbReference type="Proteomes" id="UP000310189">
    <property type="component" value="Unassembled WGS sequence"/>
</dbReference>
<dbReference type="Gene3D" id="3.50.50.60">
    <property type="entry name" value="FAD/NAD(P)-binding domain"/>
    <property type="match status" value="1"/>
</dbReference>
<dbReference type="PANTHER" id="PTHR43422:SF3">
    <property type="entry name" value="THIAMINE THIAZOLE SYNTHASE"/>
    <property type="match status" value="1"/>
</dbReference>
<keyword evidence="3 6" id="KW-0784">Thiamine biosynthesis</keyword>
<feature type="binding site" evidence="6">
    <location>
        <position position="103"/>
    </location>
    <ligand>
        <name>substrate</name>
    </ligand>
</feature>
<dbReference type="PANTHER" id="PTHR43422">
    <property type="entry name" value="THIAMINE THIAZOLE SYNTHASE"/>
    <property type="match status" value="1"/>
</dbReference>
<evidence type="ECO:0000256" key="4">
    <source>
        <dbReference type="ARBA" id="ARBA00023004"/>
    </source>
</evidence>
<evidence type="ECO:0000313" key="8">
    <source>
        <dbReference type="EMBL" id="TIA90208.1"/>
    </source>
</evidence>
<dbReference type="Pfam" id="PF01946">
    <property type="entry name" value="Thi4"/>
    <property type="match status" value="1"/>
</dbReference>
<evidence type="ECO:0000256" key="2">
    <source>
        <dbReference type="ARBA" id="ARBA00022723"/>
    </source>
</evidence>
<name>A0A4T0FP91_9BASI</name>
<comment type="subcellular location">
    <subcellularLocation>
        <location evidence="6">Cytoplasm</location>
    </subcellularLocation>
    <subcellularLocation>
        <location evidence="6">Nucleus</location>
    </subcellularLocation>
</comment>
<organism evidence="8 9">
    <name type="scientific">Wallemia hederae</name>
    <dbReference type="NCBI Taxonomy" id="1540922"/>
    <lineage>
        <taxon>Eukaryota</taxon>
        <taxon>Fungi</taxon>
        <taxon>Dikarya</taxon>
        <taxon>Basidiomycota</taxon>
        <taxon>Wallemiomycotina</taxon>
        <taxon>Wallemiomycetes</taxon>
        <taxon>Wallemiales</taxon>
        <taxon>Wallemiaceae</taxon>
        <taxon>Wallemia</taxon>
    </lineage>
</organism>
<evidence type="ECO:0000256" key="6">
    <source>
        <dbReference type="HAMAP-Rule" id="MF_03158"/>
    </source>
</evidence>
<dbReference type="InterPro" id="IPR036188">
    <property type="entry name" value="FAD/NAD-bd_sf"/>
</dbReference>
<sequence length="348" mass="37278">MYFSFNLSGISHSQFLTLKLPTHQTEMAPSTQTQSAPAAQPANVSELKQQAKGHVESNEDYNGNYKFAPIKEYETSRAMTTRYFNDMYDRAISDVLIVGAGSAGLSCAFTIATERPDLKVTIVESAVAPGGGAWLGGQLLSAMVVRKPAHNFLDKVGVPYEDEGRYVVVKHAALLTSTLLAKTLALPNVKLFNATACEDLMVKKDFEGKQRVTGIVSNWTLVSLNHDTQSCMDPNTITSPITISFCGHDGPFGAFSVKRLASAGFVELGDMRALDMNKSEDQIVNQTREVFPGLIVGGMELSELDGAPRCGASFGGMFGSGVRAAYTAIDSLKASEIVEGEVTGKVAA</sequence>
<evidence type="ECO:0000256" key="7">
    <source>
        <dbReference type="SAM" id="MobiDB-lite"/>
    </source>
</evidence>
<feature type="binding site" evidence="6">
    <location>
        <position position="233"/>
    </location>
    <ligand>
        <name>substrate</name>
    </ligand>
</feature>